<feature type="compositionally biased region" description="Gly residues" evidence="1">
    <location>
        <begin position="110"/>
        <end position="121"/>
    </location>
</feature>
<reference evidence="2" key="1">
    <citation type="submission" date="2018-11" db="EMBL/GenBank/DDBJ databases">
        <authorList>
            <consortium name="Pathogen Informatics"/>
        </authorList>
    </citation>
    <scope>NUCLEOTIDE SEQUENCE</scope>
</reference>
<evidence type="ECO:0000256" key="1">
    <source>
        <dbReference type="SAM" id="MobiDB-lite"/>
    </source>
</evidence>
<evidence type="ECO:0000313" key="3">
    <source>
        <dbReference type="Proteomes" id="UP000784294"/>
    </source>
</evidence>
<dbReference type="EMBL" id="CAAALY010267205">
    <property type="protein sequence ID" value="VEL40959.1"/>
    <property type="molecule type" value="Genomic_DNA"/>
</dbReference>
<dbReference type="Proteomes" id="UP000784294">
    <property type="component" value="Unassembled WGS sequence"/>
</dbReference>
<keyword evidence="3" id="KW-1185">Reference proteome</keyword>
<protein>
    <submittedName>
        <fullName evidence="2">Uncharacterized protein</fullName>
    </submittedName>
</protein>
<gene>
    <name evidence="2" type="ORF">PXEA_LOCUS34399</name>
</gene>
<sequence>MPTDCDLNDLSPCGGVNVKRGANVEMEIRTQSDHFKCQICHVASTSGTGTLAGPKRLDMWHPTRLGKRKDGHRACAMAAWSSVSSRSHKHTDEQKTAHWHRGAGRQGQAEVGGGVKGVQGA</sequence>
<proteinExistence type="predicted"/>
<dbReference type="AlphaFoldDB" id="A0A3S5B5H6"/>
<feature type="region of interest" description="Disordered" evidence="1">
    <location>
        <begin position="80"/>
        <end position="121"/>
    </location>
</feature>
<comment type="caution">
    <text evidence="2">The sequence shown here is derived from an EMBL/GenBank/DDBJ whole genome shotgun (WGS) entry which is preliminary data.</text>
</comment>
<name>A0A3S5B5H6_9PLAT</name>
<evidence type="ECO:0000313" key="2">
    <source>
        <dbReference type="EMBL" id="VEL40959.1"/>
    </source>
</evidence>
<accession>A0A3S5B5H6</accession>
<organism evidence="2 3">
    <name type="scientific">Protopolystoma xenopodis</name>
    <dbReference type="NCBI Taxonomy" id="117903"/>
    <lineage>
        <taxon>Eukaryota</taxon>
        <taxon>Metazoa</taxon>
        <taxon>Spiralia</taxon>
        <taxon>Lophotrochozoa</taxon>
        <taxon>Platyhelminthes</taxon>
        <taxon>Monogenea</taxon>
        <taxon>Polyopisthocotylea</taxon>
        <taxon>Polystomatidea</taxon>
        <taxon>Polystomatidae</taxon>
        <taxon>Protopolystoma</taxon>
    </lineage>
</organism>